<dbReference type="EMBL" id="CAFE01000198">
    <property type="protein sequence ID" value="CCD39018.1"/>
    <property type="molecule type" value="Genomic_DNA"/>
</dbReference>
<dbReference type="BioCyc" id="CBUR1055526:G10QW-876-MONOMER"/>
<dbReference type="GO" id="GO:0070403">
    <property type="term" value="F:NAD+ binding"/>
    <property type="evidence" value="ECO:0007669"/>
    <property type="project" value="InterPro"/>
</dbReference>
<dbReference type="PANTHER" id="PTHR48075:SF5">
    <property type="entry name" value="3-HYDROXYBUTYRYL-COA DEHYDROGENASE"/>
    <property type="match status" value="1"/>
</dbReference>
<dbReference type="SUPFAM" id="SSF51735">
    <property type="entry name" value="NAD(P)-binding Rossmann-fold domains"/>
    <property type="match status" value="1"/>
</dbReference>
<evidence type="ECO:0000259" key="3">
    <source>
        <dbReference type="Pfam" id="PF02737"/>
    </source>
</evidence>
<name>G4MCY9_9BURK</name>
<dbReference type="InterPro" id="IPR036291">
    <property type="entry name" value="NAD(P)-bd_dom_sf"/>
</dbReference>
<reference evidence="4 5" key="1">
    <citation type="submission" date="2011-09" db="EMBL/GenBank/DDBJ databases">
        <authorList>
            <person name="Carlier A."/>
        </authorList>
    </citation>
    <scope>NUCLEOTIDE SEQUENCE [LARGE SCALE GENOMIC DNA]</scope>
    <source>
        <strain evidence="4 5">UZHbot1</strain>
    </source>
</reference>
<comment type="caution">
    <text evidence="4">The sequence shown here is derived from an EMBL/GenBank/DDBJ whole genome shotgun (WGS) entry which is preliminary data.</text>
</comment>
<dbReference type="GO" id="GO:0004300">
    <property type="term" value="F:enoyl-CoA hydratase activity"/>
    <property type="evidence" value="ECO:0007669"/>
    <property type="project" value="UniProtKB-EC"/>
</dbReference>
<accession>G4MCY9</accession>
<dbReference type="SUPFAM" id="SSF48179">
    <property type="entry name" value="6-phosphogluconate dehydrogenase C-terminal domain-like"/>
    <property type="match status" value="2"/>
</dbReference>
<feature type="domain" description="3-hydroxyacyl-CoA dehydrogenase NAD binding" evidence="3">
    <location>
        <begin position="51"/>
        <end position="228"/>
    </location>
</feature>
<proteinExistence type="predicted"/>
<keyword evidence="1 4" id="KW-0560">Oxidoreductase</keyword>
<dbReference type="Pfam" id="PF00725">
    <property type="entry name" value="3HCDH"/>
    <property type="match status" value="2"/>
</dbReference>
<dbReference type="PANTHER" id="PTHR48075">
    <property type="entry name" value="3-HYDROXYACYL-COA DEHYDROGENASE FAMILY PROTEIN"/>
    <property type="match status" value="1"/>
</dbReference>
<gene>
    <name evidence="4" type="ORF">BKIR_c4_0340</name>
</gene>
<dbReference type="Gene3D" id="3.40.50.720">
    <property type="entry name" value="NAD(P)-binding Rossmann-like Domain"/>
    <property type="match status" value="1"/>
</dbReference>
<sequence>MRSNVSPGSEQSRAAFPRAFDRLDTTRVPRVPFPKEQNRIMTQHEYRIETLGIVGSGAMGLGIAQIAALGGLNVRLYDTNSKALAAVRDHLSETFTKLTAKGKLKEADAHAALARVRDAGDTGELSDCDAIIEAIVEDLDIKREVFRELEAVVGPHCILASNTSSLSITAIAAGCAHPERVTGFHFFNPVPLMRVVEVIEGLRGDPRAGDALMDLARRIGHTPVRAKDMPGFIVNHAGRGMNTEGLRVASEGVASFADIDRIMREQAGFRLGPFELLDLTALDVSHLVMKSIYHQFYEEPRFRPSPITGTRLAGGLIGRKAGEGFYRYVDGKAEVAPEPAAPTRLPTHVWISRASHAGRAQVLKLIAQCDCTVHIDTASTPGPDSLIVVTPLGLDATTSAVNEHLDATRVVAVDTLFPLDTVARRTIMTTPATTPAMRDAAHALFASDGVPVTVIRDSTGFVAQRVVATIVNIGCDIAQQGIATLEDIDLAVALGLGYPRGPLALGDALGAATILTILRNIHNALGDPRYRPSPWLARRAQLGLSLTHIEELR</sequence>
<reference evidence="4 5" key="2">
    <citation type="submission" date="2011-10" db="EMBL/GenBank/DDBJ databases">
        <title>Draft genome sequence of Candidatus Burkholderia kirkii.</title>
        <authorList>
            <person name="Carlier A.L."/>
            <person name="Eberl L."/>
        </authorList>
    </citation>
    <scope>NUCLEOTIDE SEQUENCE [LARGE SCALE GENOMIC DNA]</scope>
    <source>
        <strain evidence="4 5">UZHbot1</strain>
    </source>
</reference>
<dbReference type="Pfam" id="PF02737">
    <property type="entry name" value="3HCDH_N"/>
    <property type="match status" value="1"/>
</dbReference>
<dbReference type="NCBIfam" id="NF006124">
    <property type="entry name" value="PRK08268.1"/>
    <property type="match status" value="1"/>
</dbReference>
<evidence type="ECO:0000256" key="1">
    <source>
        <dbReference type="ARBA" id="ARBA00023002"/>
    </source>
</evidence>
<keyword evidence="4" id="KW-0456">Lyase</keyword>
<protein>
    <submittedName>
        <fullName evidence="4">3-hydroxyacyl-CoA dehydrogenase /Enoyl CoA hydratase</fullName>
        <ecNumber evidence="4">1.1.1.35</ecNumber>
        <ecNumber evidence="4">4.2.1.17</ecNumber>
    </submittedName>
</protein>
<dbReference type="HOGENOM" id="CLU_009834_2_3_4"/>
<dbReference type="FunFam" id="3.40.50.720:FF:000009">
    <property type="entry name" value="Fatty oxidation complex, alpha subunit"/>
    <property type="match status" value="1"/>
</dbReference>
<evidence type="ECO:0000313" key="4">
    <source>
        <dbReference type="EMBL" id="CCD39018.1"/>
    </source>
</evidence>
<keyword evidence="5" id="KW-1185">Reference proteome</keyword>
<dbReference type="AlphaFoldDB" id="G4MCY9"/>
<feature type="domain" description="3-hydroxyacyl-CoA dehydrogenase C-terminal" evidence="2">
    <location>
        <begin position="460"/>
        <end position="543"/>
    </location>
</feature>
<dbReference type="InterPro" id="IPR008927">
    <property type="entry name" value="6-PGluconate_DH-like_C_sf"/>
</dbReference>
<dbReference type="InterPro" id="IPR006108">
    <property type="entry name" value="3HC_DH_C"/>
</dbReference>
<evidence type="ECO:0000259" key="2">
    <source>
        <dbReference type="Pfam" id="PF00725"/>
    </source>
</evidence>
<dbReference type="InterPro" id="IPR013328">
    <property type="entry name" value="6PGD_dom2"/>
</dbReference>
<evidence type="ECO:0000313" key="5">
    <source>
        <dbReference type="Proteomes" id="UP000003511"/>
    </source>
</evidence>
<dbReference type="EC" id="1.1.1.35" evidence="4"/>
<feature type="domain" description="3-hydroxyacyl-CoA dehydrogenase C-terminal" evidence="2">
    <location>
        <begin position="231"/>
        <end position="328"/>
    </location>
</feature>
<dbReference type="Gene3D" id="1.10.1040.10">
    <property type="entry name" value="N-(1-d-carboxylethyl)-l-norvaline Dehydrogenase, domain 2"/>
    <property type="match status" value="2"/>
</dbReference>
<dbReference type="GO" id="GO:0003857">
    <property type="term" value="F:(3S)-3-hydroxyacyl-CoA dehydrogenase (NAD+) activity"/>
    <property type="evidence" value="ECO:0007669"/>
    <property type="project" value="UniProtKB-EC"/>
</dbReference>
<dbReference type="Proteomes" id="UP000003511">
    <property type="component" value="Unassembled WGS sequence"/>
</dbReference>
<organism evidence="4 5">
    <name type="scientific">Candidatus Paraburkholderia kirkii UZHbot1</name>
    <dbReference type="NCBI Taxonomy" id="1055526"/>
    <lineage>
        <taxon>Bacteria</taxon>
        <taxon>Pseudomonadati</taxon>
        <taxon>Pseudomonadota</taxon>
        <taxon>Betaproteobacteria</taxon>
        <taxon>Burkholderiales</taxon>
        <taxon>Burkholderiaceae</taxon>
        <taxon>Paraburkholderia</taxon>
    </lineage>
</organism>
<dbReference type="InterPro" id="IPR006176">
    <property type="entry name" value="3-OHacyl-CoA_DH_NAD-bd"/>
</dbReference>
<dbReference type="EC" id="4.2.1.17" evidence="4"/>
<dbReference type="STRING" id="1055526.BKIR_c4_0340"/>
<dbReference type="GO" id="GO:0006631">
    <property type="term" value="P:fatty acid metabolic process"/>
    <property type="evidence" value="ECO:0007669"/>
    <property type="project" value="InterPro"/>
</dbReference>